<evidence type="ECO:0000256" key="1">
    <source>
        <dbReference type="SAM" id="Phobius"/>
    </source>
</evidence>
<proteinExistence type="predicted"/>
<keyword evidence="5" id="KW-1185">Reference proteome</keyword>
<gene>
    <name evidence="4" type="ORF">IQ10_02148</name>
</gene>
<dbReference type="Pfam" id="PF08977">
    <property type="entry name" value="BOFC_N"/>
    <property type="match status" value="1"/>
</dbReference>
<dbReference type="RefSeq" id="WP_144450458.1">
    <property type="nucleotide sequence ID" value="NZ_VLKZ01000005.1"/>
</dbReference>
<feature type="transmembrane region" description="Helical" evidence="1">
    <location>
        <begin position="12"/>
        <end position="34"/>
    </location>
</feature>
<comment type="caution">
    <text evidence="4">The sequence shown here is derived from an EMBL/GenBank/DDBJ whole genome shotgun (WGS) entry which is preliminary data.</text>
</comment>
<reference evidence="4 5" key="1">
    <citation type="journal article" date="2015" name="Stand. Genomic Sci.">
        <title>Genomic Encyclopedia of Bacterial and Archaeal Type Strains, Phase III: the genomes of soil and plant-associated and newly described type strains.</title>
        <authorList>
            <person name="Whitman W.B."/>
            <person name="Woyke T."/>
            <person name="Klenk H.P."/>
            <person name="Zhou Y."/>
            <person name="Lilburn T.G."/>
            <person name="Beck B.J."/>
            <person name="De Vos P."/>
            <person name="Vandamme P."/>
            <person name="Eisen J.A."/>
            <person name="Garrity G."/>
            <person name="Hugenholtz P."/>
            <person name="Kyrpides N.C."/>
        </authorList>
    </citation>
    <scope>NUCLEOTIDE SEQUENCE [LARGE SCALE GENOMIC DNA]</scope>
    <source>
        <strain evidence="4 5">CGMCC 1.10116</strain>
    </source>
</reference>
<dbReference type="EMBL" id="VLKZ01000005">
    <property type="protein sequence ID" value="TWI56257.1"/>
    <property type="molecule type" value="Genomic_DNA"/>
</dbReference>
<keyword evidence="1" id="KW-0812">Transmembrane</keyword>
<keyword evidence="1" id="KW-1133">Transmembrane helix</keyword>
<dbReference type="AlphaFoldDB" id="A0A562QHM4"/>
<evidence type="ECO:0000259" key="2">
    <source>
        <dbReference type="Pfam" id="PF08955"/>
    </source>
</evidence>
<evidence type="ECO:0000313" key="4">
    <source>
        <dbReference type="EMBL" id="TWI56257.1"/>
    </source>
</evidence>
<dbReference type="InterPro" id="IPR038117">
    <property type="entry name" value="BofC_C_sf"/>
</dbReference>
<dbReference type="InterPro" id="IPR015071">
    <property type="entry name" value="BOFC_N"/>
</dbReference>
<sequence length="186" mass="21747">MKRLRRIQQRNNGLFLFLVMFISVGLIGLNIPLLEESQAETQKPAAFEVMGPKTIDVILERIYLDGEKSEERVKETIWSMEDFWAMYEEWDLVDQNEQRMIFRKEVNDISPLLKMNGYFGLTQDGVLSIYEGVPNKEQVIHSFFQLDTSKLKSQQHSDLIKGIPVKDLDHYQEVLQAFGQYKAKEI</sequence>
<dbReference type="OrthoDB" id="2678751at2"/>
<dbReference type="Proteomes" id="UP000315711">
    <property type="component" value="Unassembled WGS sequence"/>
</dbReference>
<dbReference type="InterPro" id="IPR038118">
    <property type="entry name" value="BOFC_N_sf"/>
</dbReference>
<evidence type="ECO:0000313" key="5">
    <source>
        <dbReference type="Proteomes" id="UP000315711"/>
    </source>
</evidence>
<dbReference type="InterPro" id="IPR015050">
    <property type="entry name" value="BofC_C"/>
</dbReference>
<feature type="domain" description="Bypass of forespore C C-terminal" evidence="2">
    <location>
        <begin position="107"/>
        <end position="178"/>
    </location>
</feature>
<accession>A0A562QHM4</accession>
<dbReference type="Gene3D" id="3.10.20.420">
    <property type="entry name" value="Bypass-of-forespore C, N-terminal domain"/>
    <property type="match status" value="1"/>
</dbReference>
<protein>
    <submittedName>
        <fullName evidence="4">Forespore regulator of the sigma-K checkpoint</fullName>
    </submittedName>
</protein>
<organism evidence="4 5">
    <name type="scientific">Halalkalibacter nanhaiisediminis</name>
    <dbReference type="NCBI Taxonomy" id="688079"/>
    <lineage>
        <taxon>Bacteria</taxon>
        <taxon>Bacillati</taxon>
        <taxon>Bacillota</taxon>
        <taxon>Bacilli</taxon>
        <taxon>Bacillales</taxon>
        <taxon>Bacillaceae</taxon>
        <taxon>Halalkalibacter</taxon>
    </lineage>
</organism>
<dbReference type="Pfam" id="PF08955">
    <property type="entry name" value="BofC_C"/>
    <property type="match status" value="1"/>
</dbReference>
<name>A0A562QHM4_9BACI</name>
<feature type="domain" description="Bypass-of-forespore C N-terminal" evidence="3">
    <location>
        <begin position="55"/>
        <end position="104"/>
    </location>
</feature>
<evidence type="ECO:0000259" key="3">
    <source>
        <dbReference type="Pfam" id="PF08977"/>
    </source>
</evidence>
<dbReference type="Gene3D" id="3.30.70.1740">
    <property type="entry name" value="Bypass-of-forespore C, C-terminal domain"/>
    <property type="match status" value="1"/>
</dbReference>
<keyword evidence="1" id="KW-0472">Membrane</keyword>